<evidence type="ECO:0000256" key="1">
    <source>
        <dbReference type="SAM" id="SignalP"/>
    </source>
</evidence>
<gene>
    <name evidence="3" type="ORF">DRW07_13480</name>
</gene>
<keyword evidence="4" id="KW-1185">Reference proteome</keyword>
<feature type="domain" description="SnoaL-like" evidence="2">
    <location>
        <begin position="51"/>
        <end position="152"/>
    </location>
</feature>
<reference evidence="3 4" key="1">
    <citation type="submission" date="2018-11" db="EMBL/GenBank/DDBJ databases">
        <authorList>
            <person name="Ye M.-Q."/>
            <person name="Du Z.-J."/>
        </authorList>
    </citation>
    <scope>NUCLEOTIDE SEQUENCE [LARGE SCALE GENOMIC DNA]</scope>
    <source>
        <strain evidence="3 4">U0105</strain>
    </source>
</reference>
<dbReference type="InterPro" id="IPR037401">
    <property type="entry name" value="SnoaL-like"/>
</dbReference>
<dbReference type="InterPro" id="IPR032710">
    <property type="entry name" value="NTF2-like_dom_sf"/>
</dbReference>
<sequence length="172" mass="19830">MKKNGLMVYLLLLVCQLTLASENAHLGENTEWDDEQSAIIEVSRWVALAPKEAGFQAYSDLFHPDFTNWYMAGDEKSVRGRDEYLSLVKDWLEAGNHATYSEVTPVSVDVIGDIAYIRQIKEEHFHHPDGPPTMFIGHFASLMKKYKGKWTFYRTSFETRYRGPRASYEPSE</sequence>
<dbReference type="Proteomes" id="UP000275281">
    <property type="component" value="Unassembled WGS sequence"/>
</dbReference>
<dbReference type="AlphaFoldDB" id="A0A3N5Y642"/>
<protein>
    <submittedName>
        <fullName evidence="3">Nuclear transport factor 2 family protein</fullName>
    </submittedName>
</protein>
<name>A0A3N5Y642_9ALTE</name>
<evidence type="ECO:0000313" key="3">
    <source>
        <dbReference type="EMBL" id="RPJ65819.1"/>
    </source>
</evidence>
<evidence type="ECO:0000259" key="2">
    <source>
        <dbReference type="Pfam" id="PF13474"/>
    </source>
</evidence>
<dbReference type="Pfam" id="PF13474">
    <property type="entry name" value="SnoaL_3"/>
    <property type="match status" value="1"/>
</dbReference>
<keyword evidence="1" id="KW-0732">Signal</keyword>
<evidence type="ECO:0000313" key="4">
    <source>
        <dbReference type="Proteomes" id="UP000275281"/>
    </source>
</evidence>
<dbReference type="EMBL" id="RPOK01000004">
    <property type="protein sequence ID" value="RPJ65819.1"/>
    <property type="molecule type" value="Genomic_DNA"/>
</dbReference>
<dbReference type="OrthoDB" id="9781621at2"/>
<proteinExistence type="predicted"/>
<feature type="chain" id="PRO_5018254104" evidence="1">
    <location>
        <begin position="21"/>
        <end position="172"/>
    </location>
</feature>
<organism evidence="3 4">
    <name type="scientific">Alteromonas sediminis</name>
    <dbReference type="NCBI Taxonomy" id="2259342"/>
    <lineage>
        <taxon>Bacteria</taxon>
        <taxon>Pseudomonadati</taxon>
        <taxon>Pseudomonadota</taxon>
        <taxon>Gammaproteobacteria</taxon>
        <taxon>Alteromonadales</taxon>
        <taxon>Alteromonadaceae</taxon>
        <taxon>Alteromonas/Salinimonas group</taxon>
        <taxon>Alteromonas</taxon>
    </lineage>
</organism>
<dbReference type="SUPFAM" id="SSF54427">
    <property type="entry name" value="NTF2-like"/>
    <property type="match status" value="1"/>
</dbReference>
<comment type="caution">
    <text evidence="3">The sequence shown here is derived from an EMBL/GenBank/DDBJ whole genome shotgun (WGS) entry which is preliminary data.</text>
</comment>
<dbReference type="Gene3D" id="3.10.450.50">
    <property type="match status" value="1"/>
</dbReference>
<feature type="signal peptide" evidence="1">
    <location>
        <begin position="1"/>
        <end position="20"/>
    </location>
</feature>
<accession>A0A3N5Y642</accession>
<dbReference type="RefSeq" id="WP_124028450.1">
    <property type="nucleotide sequence ID" value="NZ_JBHRSN010000007.1"/>
</dbReference>